<protein>
    <recommendedName>
        <fullName evidence="5">NAD(P)-binding protein</fullName>
    </recommendedName>
</protein>
<gene>
    <name evidence="3" type="ORF">PHLGIDRAFT_97777</name>
</gene>
<dbReference type="PANTHER" id="PTHR43669:SF11">
    <property type="entry name" value="SHORT-CHAIN DEHYDROGENASE_OXIDOREDUCTASE"/>
    <property type="match status" value="1"/>
</dbReference>
<organism evidence="3 4">
    <name type="scientific">Phlebiopsis gigantea (strain 11061_1 CR5-6)</name>
    <name type="common">White-rot fungus</name>
    <name type="synonym">Peniophora gigantea</name>
    <dbReference type="NCBI Taxonomy" id="745531"/>
    <lineage>
        <taxon>Eukaryota</taxon>
        <taxon>Fungi</taxon>
        <taxon>Dikarya</taxon>
        <taxon>Basidiomycota</taxon>
        <taxon>Agaricomycotina</taxon>
        <taxon>Agaricomycetes</taxon>
        <taxon>Polyporales</taxon>
        <taxon>Phanerochaetaceae</taxon>
        <taxon>Phlebiopsis</taxon>
    </lineage>
</organism>
<keyword evidence="4" id="KW-1185">Reference proteome</keyword>
<comment type="similarity">
    <text evidence="1">Belongs to the short-chain dehydrogenases/reductases (SDR) family.</text>
</comment>
<evidence type="ECO:0008006" key="5">
    <source>
        <dbReference type="Google" id="ProtNLM"/>
    </source>
</evidence>
<dbReference type="InterPro" id="IPR036291">
    <property type="entry name" value="NAD(P)-bd_dom_sf"/>
</dbReference>
<dbReference type="AlphaFoldDB" id="A0A0C3SE64"/>
<dbReference type="PRINTS" id="PR00081">
    <property type="entry name" value="GDHRDH"/>
</dbReference>
<dbReference type="EMBL" id="KN840439">
    <property type="protein sequence ID" value="KIP12452.1"/>
    <property type="molecule type" value="Genomic_DNA"/>
</dbReference>
<dbReference type="SUPFAM" id="SSF51735">
    <property type="entry name" value="NAD(P)-binding Rossmann-fold domains"/>
    <property type="match status" value="1"/>
</dbReference>
<evidence type="ECO:0000313" key="4">
    <source>
        <dbReference type="Proteomes" id="UP000053257"/>
    </source>
</evidence>
<accession>A0A0C3SE64</accession>
<keyword evidence="2" id="KW-0560">Oxidoreductase</keyword>
<dbReference type="Gene3D" id="3.40.50.720">
    <property type="entry name" value="NAD(P)-binding Rossmann-like Domain"/>
    <property type="match status" value="1"/>
</dbReference>
<evidence type="ECO:0000313" key="3">
    <source>
        <dbReference type="EMBL" id="KIP12452.1"/>
    </source>
</evidence>
<dbReference type="OrthoDB" id="37659at2759"/>
<reference evidence="3 4" key="1">
    <citation type="journal article" date="2014" name="PLoS Genet.">
        <title>Analysis of the Phlebiopsis gigantea genome, transcriptome and secretome provides insight into its pioneer colonization strategies of wood.</title>
        <authorList>
            <person name="Hori C."/>
            <person name="Ishida T."/>
            <person name="Igarashi K."/>
            <person name="Samejima M."/>
            <person name="Suzuki H."/>
            <person name="Master E."/>
            <person name="Ferreira P."/>
            <person name="Ruiz-Duenas F.J."/>
            <person name="Held B."/>
            <person name="Canessa P."/>
            <person name="Larrondo L.F."/>
            <person name="Schmoll M."/>
            <person name="Druzhinina I.S."/>
            <person name="Kubicek C.P."/>
            <person name="Gaskell J.A."/>
            <person name="Kersten P."/>
            <person name="St John F."/>
            <person name="Glasner J."/>
            <person name="Sabat G."/>
            <person name="Splinter BonDurant S."/>
            <person name="Syed K."/>
            <person name="Yadav J."/>
            <person name="Mgbeahuruike A.C."/>
            <person name="Kovalchuk A."/>
            <person name="Asiegbu F.O."/>
            <person name="Lackner G."/>
            <person name="Hoffmeister D."/>
            <person name="Rencoret J."/>
            <person name="Gutierrez A."/>
            <person name="Sun H."/>
            <person name="Lindquist E."/>
            <person name="Barry K."/>
            <person name="Riley R."/>
            <person name="Grigoriev I.V."/>
            <person name="Henrissat B."/>
            <person name="Kues U."/>
            <person name="Berka R.M."/>
            <person name="Martinez A.T."/>
            <person name="Covert S.F."/>
            <person name="Blanchette R.A."/>
            <person name="Cullen D."/>
        </authorList>
    </citation>
    <scope>NUCLEOTIDE SEQUENCE [LARGE SCALE GENOMIC DNA]</scope>
    <source>
        <strain evidence="3 4">11061_1 CR5-6</strain>
    </source>
</reference>
<dbReference type="Proteomes" id="UP000053257">
    <property type="component" value="Unassembled WGS sequence"/>
</dbReference>
<dbReference type="PANTHER" id="PTHR43669">
    <property type="entry name" value="5-KETO-D-GLUCONATE 5-REDUCTASE"/>
    <property type="match status" value="1"/>
</dbReference>
<proteinExistence type="inferred from homology"/>
<evidence type="ECO:0000256" key="2">
    <source>
        <dbReference type="ARBA" id="ARBA00023002"/>
    </source>
</evidence>
<evidence type="ECO:0000256" key="1">
    <source>
        <dbReference type="ARBA" id="ARBA00006484"/>
    </source>
</evidence>
<name>A0A0C3SE64_PHLG1</name>
<dbReference type="Pfam" id="PF00106">
    <property type="entry name" value="adh_short"/>
    <property type="match status" value="1"/>
</dbReference>
<dbReference type="InterPro" id="IPR002347">
    <property type="entry name" value="SDR_fam"/>
</dbReference>
<dbReference type="HOGENOM" id="CLU_010194_2_6_1"/>
<sequence length="264" mass="29129">MSVAGIGAAKCVLVVGATAGIGRALALAIHQLPSKPTVIVSGRRQERLDELTRQGERVASARVDLTSGRESLQAFANDTISKYPDLDAIILSSGVQHTFDFTKPESIDLDLFETEFTTNYIAIVTLIKIFMPHFLKLSDQGRPSFIIPITSSLGILPGPWVPAYSATKAALHSFSLSLDEQLRKKTKVRVMEIIPPLVESELHDHQGTTSRLSKFWMPLDTFTKETMQGLCRGDMQIAPGEAKGRWEKWEKSKIDALRGHDMPS</sequence>
<dbReference type="GO" id="GO:0016491">
    <property type="term" value="F:oxidoreductase activity"/>
    <property type="evidence" value="ECO:0007669"/>
    <property type="project" value="UniProtKB-KW"/>
</dbReference>
<dbReference type="STRING" id="745531.A0A0C3SE64"/>